<keyword evidence="5" id="KW-1003">Cell membrane</keyword>
<dbReference type="STRING" id="266779.Meso_2613"/>
<evidence type="ECO:0000256" key="3">
    <source>
        <dbReference type="ARBA" id="ARBA00022989"/>
    </source>
</evidence>
<feature type="domain" description="ABC transmembrane type-2" evidence="6">
    <location>
        <begin position="26"/>
        <end position="258"/>
    </location>
</feature>
<feature type="transmembrane region" description="Helical" evidence="5">
    <location>
        <begin position="235"/>
        <end position="255"/>
    </location>
</feature>
<feature type="transmembrane region" description="Helical" evidence="5">
    <location>
        <begin position="67"/>
        <end position="90"/>
    </location>
</feature>
<dbReference type="PANTHER" id="PTHR43229">
    <property type="entry name" value="NODULATION PROTEIN J"/>
    <property type="match status" value="1"/>
</dbReference>
<dbReference type="KEGG" id="mes:Meso_2613"/>
<protein>
    <recommendedName>
        <fullName evidence="5">Transport permease protein</fullName>
    </recommendedName>
</protein>
<evidence type="ECO:0000256" key="1">
    <source>
        <dbReference type="ARBA" id="ARBA00004141"/>
    </source>
</evidence>
<proteinExistence type="inferred from homology"/>
<name>Q11F31_CHESB</name>
<dbReference type="eggNOG" id="COG0842">
    <property type="taxonomic scope" value="Bacteria"/>
</dbReference>
<dbReference type="PROSITE" id="PS51012">
    <property type="entry name" value="ABC_TM2"/>
    <property type="match status" value="1"/>
</dbReference>
<keyword evidence="5" id="KW-0813">Transport</keyword>
<evidence type="ECO:0000259" key="6">
    <source>
        <dbReference type="PROSITE" id="PS51012"/>
    </source>
</evidence>
<dbReference type="PIRSF" id="PIRSF006648">
    <property type="entry name" value="DrrB"/>
    <property type="match status" value="1"/>
</dbReference>
<dbReference type="InterPro" id="IPR047817">
    <property type="entry name" value="ABC2_TM_bact-type"/>
</dbReference>
<keyword evidence="3 5" id="KW-1133">Transmembrane helix</keyword>
<comment type="similarity">
    <text evidence="5">Belongs to the ABC-2 integral membrane protein family.</text>
</comment>
<evidence type="ECO:0000256" key="4">
    <source>
        <dbReference type="ARBA" id="ARBA00023136"/>
    </source>
</evidence>
<accession>Q11F31</accession>
<dbReference type="Pfam" id="PF01061">
    <property type="entry name" value="ABC2_membrane"/>
    <property type="match status" value="1"/>
</dbReference>
<dbReference type="PRINTS" id="PR00164">
    <property type="entry name" value="ABC2TRNSPORT"/>
</dbReference>
<dbReference type="InterPro" id="IPR013525">
    <property type="entry name" value="ABC2_TM"/>
</dbReference>
<dbReference type="GO" id="GO:0043190">
    <property type="term" value="C:ATP-binding cassette (ABC) transporter complex"/>
    <property type="evidence" value="ECO:0007669"/>
    <property type="project" value="InterPro"/>
</dbReference>
<keyword evidence="2 5" id="KW-0812">Transmembrane</keyword>
<dbReference type="AlphaFoldDB" id="Q11F31"/>
<dbReference type="InterPro" id="IPR000412">
    <property type="entry name" value="ABC_2_transport"/>
</dbReference>
<dbReference type="PANTHER" id="PTHR43229:SF2">
    <property type="entry name" value="NODULATION PROTEIN J"/>
    <property type="match status" value="1"/>
</dbReference>
<dbReference type="OrthoDB" id="9255971at2"/>
<dbReference type="GO" id="GO:0140359">
    <property type="term" value="F:ABC-type transporter activity"/>
    <property type="evidence" value="ECO:0007669"/>
    <property type="project" value="InterPro"/>
</dbReference>
<feature type="transmembrane region" description="Helical" evidence="5">
    <location>
        <begin position="143"/>
        <end position="170"/>
    </location>
</feature>
<organism evidence="7">
    <name type="scientific">Chelativorans sp. (strain BNC1)</name>
    <dbReference type="NCBI Taxonomy" id="266779"/>
    <lineage>
        <taxon>Bacteria</taxon>
        <taxon>Pseudomonadati</taxon>
        <taxon>Pseudomonadota</taxon>
        <taxon>Alphaproteobacteria</taxon>
        <taxon>Hyphomicrobiales</taxon>
        <taxon>Phyllobacteriaceae</taxon>
        <taxon>Chelativorans</taxon>
    </lineage>
</organism>
<evidence type="ECO:0000256" key="2">
    <source>
        <dbReference type="ARBA" id="ARBA00022692"/>
    </source>
</evidence>
<dbReference type="InterPro" id="IPR022403">
    <property type="entry name" value="Alc_ABC_transptr_permease"/>
</dbReference>
<reference evidence="7" key="1">
    <citation type="submission" date="2006-06" db="EMBL/GenBank/DDBJ databases">
        <title>Complete sequence of chromosome of Chelativorans sp. BNC1.</title>
        <authorList>
            <consortium name="US DOE Joint Genome Institute"/>
            <person name="Copeland A."/>
            <person name="Lucas S."/>
            <person name="Lapidus A."/>
            <person name="Barry K."/>
            <person name="Detter J.C."/>
            <person name="Glavina del Rio T."/>
            <person name="Hammon N."/>
            <person name="Israni S."/>
            <person name="Dalin E."/>
            <person name="Tice H."/>
            <person name="Pitluck S."/>
            <person name="Chertkov O."/>
            <person name="Brettin T."/>
            <person name="Bruce D."/>
            <person name="Han C."/>
            <person name="Tapia R."/>
            <person name="Gilna P."/>
            <person name="Schmutz J."/>
            <person name="Larimer F."/>
            <person name="Land M."/>
            <person name="Hauser L."/>
            <person name="Kyrpides N."/>
            <person name="Mikhailova N."/>
            <person name="Richardson P."/>
        </authorList>
    </citation>
    <scope>NUCLEOTIDE SEQUENCE</scope>
    <source>
        <strain evidence="7">BNC1</strain>
    </source>
</reference>
<feature type="transmembrane region" description="Helical" evidence="5">
    <location>
        <begin position="182"/>
        <end position="198"/>
    </location>
</feature>
<sequence length="270" mass="30112">MKGAHAFSALRAIVRREVIKFTHQYARLLSALVRPALWLIAFAAGFHNLLGVSIIPPYRTYITYQEYMIPGLLGMVLLFNSMQSSLSLVYDREMGTMRLLLTAPLPRWYLLLCKLIGGAALSTLQAYAFLLVAWLFGVRLPDWGYLLAFPALVAAALMLGAIGLLLSVYVRQLENFAGTMNFVIFPMFFISSALYPLWKLQESGAEYLYQIALANPFTHAVELIRFAAYGQLNGIALIVILAISIVCFLFAVAGYDPQRGFIRRRGAAEV</sequence>
<keyword evidence="4 5" id="KW-0472">Membrane</keyword>
<feature type="transmembrane region" description="Helical" evidence="5">
    <location>
        <begin position="36"/>
        <end position="55"/>
    </location>
</feature>
<dbReference type="HOGENOM" id="CLU_039483_2_3_5"/>
<comment type="subcellular location">
    <subcellularLocation>
        <location evidence="5">Cell inner membrane</location>
        <topology evidence="5">Multi-pass membrane protein</topology>
    </subcellularLocation>
    <subcellularLocation>
        <location evidence="1">Membrane</location>
        <topology evidence="1">Multi-pass membrane protein</topology>
    </subcellularLocation>
</comment>
<gene>
    <name evidence="7" type="ordered locus">Meso_2613</name>
</gene>
<evidence type="ECO:0000313" key="7">
    <source>
        <dbReference type="EMBL" id="ABG63994.1"/>
    </source>
</evidence>
<dbReference type="InterPro" id="IPR051784">
    <property type="entry name" value="Nod_factor_ABC_transporter"/>
</dbReference>
<dbReference type="NCBIfam" id="TIGR03861">
    <property type="entry name" value="phenyl_ABC_PedC"/>
    <property type="match status" value="1"/>
</dbReference>
<dbReference type="EMBL" id="CP000390">
    <property type="protein sequence ID" value="ABG63994.1"/>
    <property type="molecule type" value="Genomic_DNA"/>
</dbReference>
<evidence type="ECO:0000256" key="5">
    <source>
        <dbReference type="RuleBase" id="RU361157"/>
    </source>
</evidence>
<feature type="transmembrane region" description="Helical" evidence="5">
    <location>
        <begin position="111"/>
        <end position="137"/>
    </location>
</feature>